<feature type="domain" description="Alpha-type protein kinase" evidence="10">
    <location>
        <begin position="474"/>
        <end position="731"/>
    </location>
</feature>
<feature type="compositionally biased region" description="Basic and acidic residues" evidence="9">
    <location>
        <begin position="748"/>
        <end position="765"/>
    </location>
</feature>
<feature type="region of interest" description="Disordered" evidence="9">
    <location>
        <begin position="1122"/>
        <end position="1175"/>
    </location>
</feature>
<proteinExistence type="inferred from homology"/>
<feature type="compositionally biased region" description="Polar residues" evidence="9">
    <location>
        <begin position="1250"/>
        <end position="1260"/>
    </location>
</feature>
<evidence type="ECO:0000259" key="12">
    <source>
        <dbReference type="PROSITE" id="PS51194"/>
    </source>
</evidence>
<evidence type="ECO:0000256" key="5">
    <source>
        <dbReference type="ARBA" id="ARBA00022777"/>
    </source>
</evidence>
<dbReference type="GO" id="GO:0043138">
    <property type="term" value="F:3'-5' DNA helicase activity"/>
    <property type="evidence" value="ECO:0007669"/>
    <property type="project" value="UniProtKB-EC"/>
</dbReference>
<comment type="catalytic activity">
    <reaction evidence="7">
        <text>Couples ATP hydrolysis with the unwinding of duplex DNA by translocating in the 3'-5' direction.</text>
        <dbReference type="EC" id="5.6.2.4"/>
    </reaction>
</comment>
<dbReference type="Gene3D" id="3.40.50.300">
    <property type="entry name" value="P-loop containing nucleotide triphosphate hydrolases"/>
    <property type="match status" value="2"/>
</dbReference>
<evidence type="ECO:0000256" key="6">
    <source>
        <dbReference type="ARBA" id="ARBA00022840"/>
    </source>
</evidence>
<feature type="region of interest" description="Disordered" evidence="9">
    <location>
        <begin position="320"/>
        <end position="410"/>
    </location>
</feature>
<dbReference type="GO" id="GO:0004674">
    <property type="term" value="F:protein serine/threonine kinase activity"/>
    <property type="evidence" value="ECO:0007669"/>
    <property type="project" value="UniProtKB-KW"/>
</dbReference>
<keyword evidence="14" id="KW-1185">Reference proteome</keyword>
<dbReference type="SMART" id="SM00487">
    <property type="entry name" value="DEXDc"/>
    <property type="match status" value="1"/>
</dbReference>
<dbReference type="Pfam" id="PF00270">
    <property type="entry name" value="DEAD"/>
    <property type="match status" value="1"/>
</dbReference>
<feature type="compositionally biased region" description="Low complexity" evidence="9">
    <location>
        <begin position="372"/>
        <end position="383"/>
    </location>
</feature>
<feature type="region of interest" description="Disordered" evidence="9">
    <location>
        <begin position="1368"/>
        <end position="1435"/>
    </location>
</feature>
<dbReference type="GO" id="GO:0005694">
    <property type="term" value="C:chromosome"/>
    <property type="evidence" value="ECO:0007669"/>
    <property type="project" value="TreeGrafter"/>
</dbReference>
<gene>
    <name evidence="13" type="ORF">R3P38DRAFT_3263125</name>
</gene>
<comment type="caution">
    <text evidence="13">The sequence shown here is derived from an EMBL/GenBank/DDBJ whole genome shotgun (WGS) entry which is preliminary data.</text>
</comment>
<feature type="compositionally biased region" description="Polar residues" evidence="9">
    <location>
        <begin position="1416"/>
        <end position="1434"/>
    </location>
</feature>
<dbReference type="SUPFAM" id="SSF56112">
    <property type="entry name" value="Protein kinase-like (PK-like)"/>
    <property type="match status" value="1"/>
</dbReference>
<evidence type="ECO:0000256" key="8">
    <source>
        <dbReference type="ARBA" id="ARBA00034808"/>
    </source>
</evidence>
<dbReference type="Pfam" id="PF00271">
    <property type="entry name" value="Helicase_C"/>
    <property type="match status" value="1"/>
</dbReference>
<keyword evidence="5" id="KW-0418">Kinase</keyword>
<feature type="compositionally biased region" description="Acidic residues" evidence="9">
    <location>
        <begin position="1143"/>
        <end position="1164"/>
    </location>
</feature>
<evidence type="ECO:0000259" key="11">
    <source>
        <dbReference type="PROSITE" id="PS51192"/>
    </source>
</evidence>
<keyword evidence="3" id="KW-0808">Transferase</keyword>
<keyword evidence="6" id="KW-0067">ATP-binding</keyword>
<dbReference type="Pfam" id="PF02816">
    <property type="entry name" value="Alpha_kinase"/>
    <property type="match status" value="1"/>
</dbReference>
<dbReference type="GO" id="GO:0005737">
    <property type="term" value="C:cytoplasm"/>
    <property type="evidence" value="ECO:0007669"/>
    <property type="project" value="TreeGrafter"/>
</dbReference>
<dbReference type="InterPro" id="IPR001650">
    <property type="entry name" value="Helicase_C-like"/>
</dbReference>
<dbReference type="PANTHER" id="PTHR13710:SF154">
    <property type="entry name" value="RECQ HELICASE, PUTATIVE (AFU_ORTHOLOGUE AFUA_6G14720)-RELATED"/>
    <property type="match status" value="1"/>
</dbReference>
<dbReference type="EC" id="5.6.2.4" evidence="8"/>
<evidence type="ECO:0000256" key="4">
    <source>
        <dbReference type="ARBA" id="ARBA00022741"/>
    </source>
</evidence>
<name>A0AAW0CA60_9AGAR</name>
<protein>
    <recommendedName>
        <fullName evidence="8">DNA 3'-5' helicase</fullName>
        <ecNumber evidence="8">5.6.2.4</ecNumber>
    </recommendedName>
</protein>
<feature type="compositionally biased region" description="Pro residues" evidence="9">
    <location>
        <begin position="1237"/>
        <end position="1249"/>
    </location>
</feature>
<dbReference type="GO" id="GO:0005524">
    <property type="term" value="F:ATP binding"/>
    <property type="evidence" value="ECO:0007669"/>
    <property type="project" value="UniProtKB-KW"/>
</dbReference>
<evidence type="ECO:0000256" key="2">
    <source>
        <dbReference type="ARBA" id="ARBA00022527"/>
    </source>
</evidence>
<evidence type="ECO:0000313" key="14">
    <source>
        <dbReference type="Proteomes" id="UP001362999"/>
    </source>
</evidence>
<dbReference type="Gene3D" id="3.20.200.10">
    <property type="entry name" value="MHCK/EF2 kinase"/>
    <property type="match status" value="1"/>
</dbReference>
<feature type="domain" description="Helicase ATP-binding" evidence="11">
    <location>
        <begin position="789"/>
        <end position="961"/>
    </location>
</feature>
<dbReference type="InterPro" id="IPR011009">
    <property type="entry name" value="Kinase-like_dom_sf"/>
</dbReference>
<sequence length="1480" mass="164759">MRDSGLIVNFTKNTPSHPITCGREKCRAIIQPNEESHYVTGYNSAEGRWVCGKCIQHYENSPQTMSRRDFTKMNPEDREKVRQNVNAARKKGASRSERRVTAVPEFIAHSMPPPPPPGQPRISVPTSWNNQLSFPPPSGYGYGIQSQSFNQSPANSYGYSAAHPQYAAARASWAAKAYQSSIAETITLRFKVVHEVSGKQNAILVKNLSEGEPNVLATITPAGLRELAIRKMSPKVFAALNGYRMDWNRVVLREGPHWVDLSEQPQHTPYFYEGCLTKKPKGKSEGPNTFKKPAKAFEVVLVIDSDHWDEILEYLAGVEENDGSDKPFQSNSRAGRSARSESNASDSPDEDADDSRPNSPMKYGLNDANFDTVQNSSSSTTQVSHKRARTESQTVPRTPPQTKRRAVYESPNQDRLRDALLEGGSSYAQLSGQVEITTERIEFFVVPDKPLNELLSAGQFQGFVCDASTVVSGTLAFETGMFLGIGTFKTAEPAFLTLVHLSLHTLGANKNQKVAVKRMYTRRRKPTEANPDAWVINRLATADEHRKILMEANVLLWATSLFNFAFAFIHSFISRSSTPPPFEIPTIRFVQAGVALLYEQPSTLGGNKPGISRSYLVEERIEEPRKGFYKFINNGSAAVLPQRDASLQTLAEFLAFTQHIQFWKTKGMVYISDLQGSATLLTDPQIMTSPEIGDGIEIFGDGNVPSAFKAFPEEHSSTCRLPGALLPLRMPSEQDHAKRSANSQQLLKEAREKARRKRDYDSDKTRRDLQRLLQERAGQQAYNWQLDVSEALLLGLDSVVIAGTGAGKTLPFMMPVMLHPEKFVLIISPLKILQEEQASRFAKMGLKAAAVNGDTYSRELQKELYAQTHNAILTSPEMCFEHQELRKYLRDEKTGKRILAVIVDEAHCIAQWGGDFRPHYAMLNRLRALLPVGTPILATSATLNATALTEVCSVLDLDLDSSFFLNLGNDRPNITPFVYLMNGGKDYSAVDKHLPDPKDVQSLDDLPQGIIFTNHVKKTQILCRHLRRRYPHLRGAIDFLHAHRTAKAKRRVMKQFRKGKIKLLVATEAAGMGADISNIELIIQFGVPSSLSVWIQRAGRAGRCRSLQARAILLAEKSMFQRRKKRRKPGGDTENSVPAVDVDSSDSDSSSDSDGDGPESAEPLDDGKEWGKNVDPTLREYISTKKCRRKITDQYFNNPTRLGTSPSIIDFCTILTRVLAPTGDCCDNCIARLQPTPSTPPQTPEPADSPPSSAHSTPSKQRNRNGKRAMVSGVGPSTRRTEHLKRARSALEKWRVNTCLQIYGATYLTHDVLLPDKYLTSLASHRTPTLGDLRTLLPSWAFLDEHGEDVLRVLSRVDDAVFEEREQAKEAKKQARRQETLKRQAERTAQRALQKAATSSQPKRRGRPPISRRPLGSTSANTPQRSTPISSYTPNPFGILAPSTGMYGLVPSTPMPGYAYPYMPLLIVLNIDLIFPTQTP</sequence>
<evidence type="ECO:0000256" key="1">
    <source>
        <dbReference type="ARBA" id="ARBA00005446"/>
    </source>
</evidence>
<dbReference type="Proteomes" id="UP001362999">
    <property type="component" value="Unassembled WGS sequence"/>
</dbReference>
<dbReference type="EMBL" id="JAWWNJ010000019">
    <property type="protein sequence ID" value="KAK7035585.1"/>
    <property type="molecule type" value="Genomic_DNA"/>
</dbReference>
<evidence type="ECO:0000256" key="3">
    <source>
        <dbReference type="ARBA" id="ARBA00022679"/>
    </source>
</evidence>
<feature type="region of interest" description="Disordered" evidence="9">
    <location>
        <begin position="732"/>
        <end position="765"/>
    </location>
</feature>
<evidence type="ECO:0000256" key="9">
    <source>
        <dbReference type="SAM" id="MobiDB-lite"/>
    </source>
</evidence>
<evidence type="ECO:0000259" key="10">
    <source>
        <dbReference type="PROSITE" id="PS51158"/>
    </source>
</evidence>
<organism evidence="13 14">
    <name type="scientific">Favolaschia claudopus</name>
    <dbReference type="NCBI Taxonomy" id="2862362"/>
    <lineage>
        <taxon>Eukaryota</taxon>
        <taxon>Fungi</taxon>
        <taxon>Dikarya</taxon>
        <taxon>Basidiomycota</taxon>
        <taxon>Agaricomycotina</taxon>
        <taxon>Agaricomycetes</taxon>
        <taxon>Agaricomycetidae</taxon>
        <taxon>Agaricales</taxon>
        <taxon>Marasmiineae</taxon>
        <taxon>Mycenaceae</taxon>
        <taxon>Favolaschia</taxon>
    </lineage>
</organism>
<feature type="compositionally biased region" description="Basic and acidic residues" evidence="9">
    <location>
        <begin position="1368"/>
        <end position="1389"/>
    </location>
</feature>
<comment type="similarity">
    <text evidence="1">Belongs to the helicase family. RecQ subfamily.</text>
</comment>
<feature type="domain" description="Helicase C-terminal" evidence="12">
    <location>
        <begin position="998"/>
        <end position="1144"/>
    </location>
</feature>
<keyword evidence="4" id="KW-0547">Nucleotide-binding</keyword>
<dbReference type="SUPFAM" id="SSF52540">
    <property type="entry name" value="P-loop containing nucleoside triphosphate hydrolases"/>
    <property type="match status" value="1"/>
</dbReference>
<dbReference type="PANTHER" id="PTHR13710">
    <property type="entry name" value="DNA HELICASE RECQ FAMILY MEMBER"/>
    <property type="match status" value="1"/>
</dbReference>
<keyword evidence="2" id="KW-0723">Serine/threonine-protein kinase</keyword>
<feature type="region of interest" description="Disordered" evidence="9">
    <location>
        <begin position="1235"/>
        <end position="1284"/>
    </location>
</feature>
<dbReference type="PROSITE" id="PS51194">
    <property type="entry name" value="HELICASE_CTER"/>
    <property type="match status" value="1"/>
</dbReference>
<dbReference type="PROSITE" id="PS51158">
    <property type="entry name" value="ALPHA_KINASE"/>
    <property type="match status" value="1"/>
</dbReference>
<accession>A0AAW0CA60</accession>
<evidence type="ECO:0000313" key="13">
    <source>
        <dbReference type="EMBL" id="KAK7035585.1"/>
    </source>
</evidence>
<reference evidence="13 14" key="1">
    <citation type="journal article" date="2024" name="J Genomics">
        <title>Draft genome sequencing and assembly of Favolaschia claudopus CIRM-BRFM 2984 isolated from oak limbs.</title>
        <authorList>
            <person name="Navarro D."/>
            <person name="Drula E."/>
            <person name="Chaduli D."/>
            <person name="Cazenave R."/>
            <person name="Ahrendt S."/>
            <person name="Wang J."/>
            <person name="Lipzen A."/>
            <person name="Daum C."/>
            <person name="Barry K."/>
            <person name="Grigoriev I.V."/>
            <person name="Favel A."/>
            <person name="Rosso M.N."/>
            <person name="Martin F."/>
        </authorList>
    </citation>
    <scope>NUCLEOTIDE SEQUENCE [LARGE SCALE GENOMIC DNA]</scope>
    <source>
        <strain evidence="13 14">CIRM-BRFM 2984</strain>
    </source>
</reference>
<dbReference type="InterPro" id="IPR027417">
    <property type="entry name" value="P-loop_NTPase"/>
</dbReference>
<dbReference type="GO" id="GO:0003676">
    <property type="term" value="F:nucleic acid binding"/>
    <property type="evidence" value="ECO:0007669"/>
    <property type="project" value="InterPro"/>
</dbReference>
<dbReference type="SMART" id="SM00490">
    <property type="entry name" value="HELICc"/>
    <property type="match status" value="1"/>
</dbReference>
<evidence type="ECO:0000256" key="7">
    <source>
        <dbReference type="ARBA" id="ARBA00034617"/>
    </source>
</evidence>
<dbReference type="GO" id="GO:0000724">
    <property type="term" value="P:double-strand break repair via homologous recombination"/>
    <property type="evidence" value="ECO:0007669"/>
    <property type="project" value="TreeGrafter"/>
</dbReference>
<dbReference type="PROSITE" id="PS51192">
    <property type="entry name" value="HELICASE_ATP_BIND_1"/>
    <property type="match status" value="1"/>
</dbReference>
<dbReference type="InterPro" id="IPR014001">
    <property type="entry name" value="Helicase_ATP-bd"/>
</dbReference>
<dbReference type="GO" id="GO:0009378">
    <property type="term" value="F:four-way junction helicase activity"/>
    <property type="evidence" value="ECO:0007669"/>
    <property type="project" value="TreeGrafter"/>
</dbReference>
<dbReference type="InterPro" id="IPR011545">
    <property type="entry name" value="DEAD/DEAH_box_helicase_dom"/>
</dbReference>
<dbReference type="InterPro" id="IPR004166">
    <property type="entry name" value="a-kinase_dom"/>
</dbReference>